<dbReference type="InterPro" id="IPR029058">
    <property type="entry name" value="AB_hydrolase_fold"/>
</dbReference>
<protein>
    <recommendedName>
        <fullName evidence="6">Fungal lipase-type domain-containing protein</fullName>
    </recommendedName>
</protein>
<evidence type="ECO:0000256" key="1">
    <source>
        <dbReference type="ARBA" id="ARBA00043996"/>
    </source>
</evidence>
<comment type="similarity">
    <text evidence="1">Belongs to the AB hydrolase superfamily. Lipase family. Class 3 subfamily.</text>
</comment>
<dbReference type="EMBL" id="JAAVMX010000007">
    <property type="protein sequence ID" value="KAF4506302.1"/>
    <property type="molecule type" value="Genomic_DNA"/>
</dbReference>
<keyword evidence="8" id="KW-1185">Reference proteome</keyword>
<evidence type="ECO:0000256" key="4">
    <source>
        <dbReference type="SAM" id="MobiDB-lite"/>
    </source>
</evidence>
<evidence type="ECO:0000256" key="3">
    <source>
        <dbReference type="ARBA" id="ARBA00048461"/>
    </source>
</evidence>
<dbReference type="InterPro" id="IPR051218">
    <property type="entry name" value="Sec_MonoDiacylglyc_Lipase"/>
</dbReference>
<keyword evidence="5" id="KW-0732">Signal</keyword>
<dbReference type="OrthoDB" id="426718at2759"/>
<comment type="catalytic activity">
    <reaction evidence="3">
        <text>a monoacylglycerol + H2O = glycerol + a fatty acid + H(+)</text>
        <dbReference type="Rhea" id="RHEA:15245"/>
        <dbReference type="ChEBI" id="CHEBI:15377"/>
        <dbReference type="ChEBI" id="CHEBI:15378"/>
        <dbReference type="ChEBI" id="CHEBI:17408"/>
        <dbReference type="ChEBI" id="CHEBI:17754"/>
        <dbReference type="ChEBI" id="CHEBI:28868"/>
    </reaction>
</comment>
<proteinExistence type="inferred from homology"/>
<dbReference type="Gene3D" id="3.40.50.1820">
    <property type="entry name" value="alpha/beta hydrolase"/>
    <property type="match status" value="1"/>
</dbReference>
<evidence type="ECO:0000313" key="8">
    <source>
        <dbReference type="Proteomes" id="UP000557566"/>
    </source>
</evidence>
<name>A0A8H4PKL1_9HYPO</name>
<dbReference type="PANTHER" id="PTHR45856">
    <property type="entry name" value="ALPHA/BETA-HYDROLASES SUPERFAMILY PROTEIN"/>
    <property type="match status" value="1"/>
</dbReference>
<organism evidence="7 8">
    <name type="scientific">Ophiocordyceps sinensis</name>
    <dbReference type="NCBI Taxonomy" id="72228"/>
    <lineage>
        <taxon>Eukaryota</taxon>
        <taxon>Fungi</taxon>
        <taxon>Dikarya</taxon>
        <taxon>Ascomycota</taxon>
        <taxon>Pezizomycotina</taxon>
        <taxon>Sordariomycetes</taxon>
        <taxon>Hypocreomycetidae</taxon>
        <taxon>Hypocreales</taxon>
        <taxon>Ophiocordycipitaceae</taxon>
        <taxon>Ophiocordyceps</taxon>
    </lineage>
</organism>
<dbReference type="PANTHER" id="PTHR45856:SF11">
    <property type="entry name" value="FUNGAL LIPASE-LIKE DOMAIN-CONTAINING PROTEIN"/>
    <property type="match status" value="1"/>
</dbReference>
<evidence type="ECO:0000259" key="6">
    <source>
        <dbReference type="Pfam" id="PF01764"/>
    </source>
</evidence>
<accession>A0A8H4PKL1</accession>
<reference evidence="7 8" key="1">
    <citation type="journal article" date="2020" name="Genome Biol. Evol.">
        <title>A new high-quality draft genome assembly of the Chinese cordyceps Ophiocordyceps sinensis.</title>
        <authorList>
            <person name="Shu R."/>
            <person name="Zhang J."/>
            <person name="Meng Q."/>
            <person name="Zhang H."/>
            <person name="Zhou G."/>
            <person name="Li M."/>
            <person name="Wu P."/>
            <person name="Zhao Y."/>
            <person name="Chen C."/>
            <person name="Qin Q."/>
        </authorList>
    </citation>
    <scope>NUCLEOTIDE SEQUENCE [LARGE SCALE GENOMIC DNA]</scope>
    <source>
        <strain evidence="7 8">IOZ07</strain>
    </source>
</reference>
<dbReference type="CDD" id="cd00519">
    <property type="entry name" value="Lipase_3"/>
    <property type="match status" value="1"/>
</dbReference>
<evidence type="ECO:0000256" key="5">
    <source>
        <dbReference type="SAM" id="SignalP"/>
    </source>
</evidence>
<dbReference type="SUPFAM" id="SSF53474">
    <property type="entry name" value="alpha/beta-Hydrolases"/>
    <property type="match status" value="1"/>
</dbReference>
<feature type="domain" description="Fungal lipase-type" evidence="6">
    <location>
        <begin position="116"/>
        <end position="247"/>
    </location>
</feature>
<comment type="catalytic activity">
    <reaction evidence="2">
        <text>a diacylglycerol + H2O = a monoacylglycerol + a fatty acid + H(+)</text>
        <dbReference type="Rhea" id="RHEA:32731"/>
        <dbReference type="ChEBI" id="CHEBI:15377"/>
        <dbReference type="ChEBI" id="CHEBI:15378"/>
        <dbReference type="ChEBI" id="CHEBI:17408"/>
        <dbReference type="ChEBI" id="CHEBI:18035"/>
        <dbReference type="ChEBI" id="CHEBI:28868"/>
    </reaction>
</comment>
<dbReference type="Proteomes" id="UP000557566">
    <property type="component" value="Unassembled WGS sequence"/>
</dbReference>
<dbReference type="InterPro" id="IPR002921">
    <property type="entry name" value="Fungal_lipase-type"/>
</dbReference>
<evidence type="ECO:0000313" key="7">
    <source>
        <dbReference type="EMBL" id="KAF4506302.1"/>
    </source>
</evidence>
<feature type="chain" id="PRO_5034456192" description="Fungal lipase-type domain-containing protein" evidence="5">
    <location>
        <begin position="20"/>
        <end position="360"/>
    </location>
</feature>
<comment type="caution">
    <text evidence="7">The sequence shown here is derived from an EMBL/GenBank/DDBJ whole genome shotgun (WGS) entry which is preliminary data.</text>
</comment>
<dbReference type="Pfam" id="PF01764">
    <property type="entry name" value="Lipase_3"/>
    <property type="match status" value="1"/>
</dbReference>
<feature type="region of interest" description="Disordered" evidence="4">
    <location>
        <begin position="327"/>
        <end position="353"/>
    </location>
</feature>
<feature type="signal peptide" evidence="5">
    <location>
        <begin position="1"/>
        <end position="19"/>
    </location>
</feature>
<dbReference type="AlphaFoldDB" id="A0A8H4PKL1"/>
<gene>
    <name evidence="7" type="ORF">G6O67_006400</name>
</gene>
<sequence length="360" mass="39903">MRSTTALLTALSVLRLAAAAVLMDKGALDDSNKTLHARAWQAKDSAAEFEIFSQYSAAAYCDDLFDGFDRTPVCSNPYDGACPNFKGTTTVKEFLNDDFYGVGGFIASNPTRRHTVVVFKGTSSIFDVHTDVSKGLTPCDLCDGCLVHSGFYAALNRLRPQLVRAVLAERRKPRRDDYRLVVTGHSLGGALATLAAVHLRNLGIPCDVYTYGAPRVGNDRLAAHIASSRHFTARITNARDIVAAVPNYGWLWYWRSYAHHYPEYWYPGGLDGGTRRYGLPRRVCWGDGQCSSAVCNSPWQWVTWRGCSLPDHLNYYGRFQPCGNGDRGSRNPVGMLRQAKSGPMSRSHLPDPQSIARWLQ</sequence>
<evidence type="ECO:0000256" key="2">
    <source>
        <dbReference type="ARBA" id="ARBA00047591"/>
    </source>
</evidence>
<dbReference type="GO" id="GO:0006629">
    <property type="term" value="P:lipid metabolic process"/>
    <property type="evidence" value="ECO:0007669"/>
    <property type="project" value="InterPro"/>
</dbReference>